<evidence type="ECO:0000256" key="2">
    <source>
        <dbReference type="ARBA" id="ARBA00023315"/>
    </source>
</evidence>
<dbReference type="SUPFAM" id="SSF53901">
    <property type="entry name" value="Thiolase-like"/>
    <property type="match status" value="1"/>
</dbReference>
<dbReference type="InterPro" id="IPR013751">
    <property type="entry name" value="ACP_syn_III_N"/>
</dbReference>
<dbReference type="Pfam" id="PF08545">
    <property type="entry name" value="ACP_syn_III"/>
    <property type="match status" value="1"/>
</dbReference>
<dbReference type="PANTHER" id="PTHR34069:SF2">
    <property type="entry name" value="BETA-KETOACYL-[ACYL-CARRIER-PROTEIN] SYNTHASE III"/>
    <property type="match status" value="1"/>
</dbReference>
<sequence>MAFIEAVNISIKGIAACVPKKIQKTSDLEIFSKKEAQVFEQNTGIKQRHISDGTICASDLCLQAAKNIIQKLNWQKDEIDVLIFISQTPDYILPATSNLLQNRLGLSQNCFCLDISLGCSGYIYGLNLISNLLQNKNLNKALLMVGDTISLYTSEYDKSVYPLFGDAGTVTAIEYQNKNPSKWSFIIGSDGSGLEAIKINDGGARNRTNSSSLLFQNIDFEDESIGKRRDIDLQLRGIDVFNFAIKIAPKSIIELLENTNQTIENVDYLFLHQANLFMNETIRKKVKAKKEKTPNSIQNFGNTNGASIPLTIVQTFIEIKLENDISTVMCGFGVGLSWGAVSMKIEKSVQFDMSYL</sequence>
<dbReference type="PANTHER" id="PTHR34069">
    <property type="entry name" value="3-OXOACYL-[ACYL-CARRIER-PROTEIN] SYNTHASE 3"/>
    <property type="match status" value="1"/>
</dbReference>
<dbReference type="EMBL" id="JBHTIZ010000011">
    <property type="protein sequence ID" value="MFD0983613.1"/>
    <property type="molecule type" value="Genomic_DNA"/>
</dbReference>
<dbReference type="Pfam" id="PF08541">
    <property type="entry name" value="ACP_syn_III_C"/>
    <property type="match status" value="1"/>
</dbReference>
<proteinExistence type="predicted"/>
<evidence type="ECO:0000256" key="1">
    <source>
        <dbReference type="ARBA" id="ARBA00022679"/>
    </source>
</evidence>
<dbReference type="Gene3D" id="3.40.47.10">
    <property type="match status" value="1"/>
</dbReference>
<dbReference type="RefSeq" id="WP_379754135.1">
    <property type="nucleotide sequence ID" value="NZ_JBHSYB010000012.1"/>
</dbReference>
<dbReference type="InterPro" id="IPR013747">
    <property type="entry name" value="ACP_syn_III_C"/>
</dbReference>
<reference evidence="6" key="1">
    <citation type="journal article" date="2019" name="Int. J. Syst. Evol. Microbiol.">
        <title>The Global Catalogue of Microorganisms (GCM) 10K type strain sequencing project: providing services to taxonomists for standard genome sequencing and annotation.</title>
        <authorList>
            <consortium name="The Broad Institute Genomics Platform"/>
            <consortium name="The Broad Institute Genome Sequencing Center for Infectious Disease"/>
            <person name="Wu L."/>
            <person name="Ma J."/>
        </authorList>
    </citation>
    <scope>NUCLEOTIDE SEQUENCE [LARGE SCALE GENOMIC DNA]</scope>
    <source>
        <strain evidence="6">CECT 7649</strain>
    </source>
</reference>
<keyword evidence="2" id="KW-0012">Acyltransferase</keyword>
<evidence type="ECO:0000259" key="4">
    <source>
        <dbReference type="Pfam" id="PF08545"/>
    </source>
</evidence>
<evidence type="ECO:0000259" key="3">
    <source>
        <dbReference type="Pfam" id="PF08541"/>
    </source>
</evidence>
<comment type="caution">
    <text evidence="5">The sequence shown here is derived from an EMBL/GenBank/DDBJ whole genome shotgun (WGS) entry which is preliminary data.</text>
</comment>
<dbReference type="Proteomes" id="UP001597051">
    <property type="component" value="Unassembled WGS sequence"/>
</dbReference>
<keyword evidence="1" id="KW-0808">Transferase</keyword>
<feature type="domain" description="Beta-ketoacyl-[acyl-carrier-protein] synthase III N-terminal" evidence="4">
    <location>
        <begin position="113"/>
        <end position="191"/>
    </location>
</feature>
<name>A0ABW3J1M7_9FLAO</name>
<accession>A0ABW3J1M7</accession>
<evidence type="ECO:0000313" key="6">
    <source>
        <dbReference type="Proteomes" id="UP001597051"/>
    </source>
</evidence>
<evidence type="ECO:0000313" key="5">
    <source>
        <dbReference type="EMBL" id="MFD0983613.1"/>
    </source>
</evidence>
<feature type="domain" description="Beta-ketoacyl-[acyl-carrier-protein] synthase III C-terminal" evidence="3">
    <location>
        <begin position="256"/>
        <end position="344"/>
    </location>
</feature>
<protein>
    <submittedName>
        <fullName evidence="5">Ketoacyl-ACP synthase III</fullName>
    </submittedName>
</protein>
<dbReference type="CDD" id="cd00830">
    <property type="entry name" value="KAS_III"/>
    <property type="match status" value="1"/>
</dbReference>
<dbReference type="InterPro" id="IPR016039">
    <property type="entry name" value="Thiolase-like"/>
</dbReference>
<keyword evidence="6" id="KW-1185">Reference proteome</keyword>
<gene>
    <name evidence="5" type="ORF">ACFQ0S_03890</name>
</gene>
<organism evidence="5 6">
    <name type="scientific">Flavobacterium myungsuense</name>
    <dbReference type="NCBI Taxonomy" id="651823"/>
    <lineage>
        <taxon>Bacteria</taxon>
        <taxon>Pseudomonadati</taxon>
        <taxon>Bacteroidota</taxon>
        <taxon>Flavobacteriia</taxon>
        <taxon>Flavobacteriales</taxon>
        <taxon>Flavobacteriaceae</taxon>
        <taxon>Flavobacterium</taxon>
    </lineage>
</organism>